<keyword evidence="2" id="KW-1185">Reference proteome</keyword>
<proteinExistence type="predicted"/>
<dbReference type="AlphaFoldDB" id="A0A834YZL4"/>
<dbReference type="Proteomes" id="UP000655225">
    <property type="component" value="Unassembled WGS sequence"/>
</dbReference>
<organism evidence="1 2">
    <name type="scientific">Tetracentron sinense</name>
    <name type="common">Spur-leaf</name>
    <dbReference type="NCBI Taxonomy" id="13715"/>
    <lineage>
        <taxon>Eukaryota</taxon>
        <taxon>Viridiplantae</taxon>
        <taxon>Streptophyta</taxon>
        <taxon>Embryophyta</taxon>
        <taxon>Tracheophyta</taxon>
        <taxon>Spermatophyta</taxon>
        <taxon>Magnoliopsida</taxon>
        <taxon>Trochodendrales</taxon>
        <taxon>Trochodendraceae</taxon>
        <taxon>Tetracentron</taxon>
    </lineage>
</organism>
<comment type="caution">
    <text evidence="1">The sequence shown here is derived from an EMBL/GenBank/DDBJ whole genome shotgun (WGS) entry which is preliminary data.</text>
</comment>
<gene>
    <name evidence="1" type="ORF">HHK36_019722</name>
</gene>
<dbReference type="OrthoDB" id="1899291at2759"/>
<evidence type="ECO:0000313" key="2">
    <source>
        <dbReference type="Proteomes" id="UP000655225"/>
    </source>
</evidence>
<evidence type="ECO:0000313" key="1">
    <source>
        <dbReference type="EMBL" id="KAF8395771.1"/>
    </source>
</evidence>
<sequence>MFQGRPDHRKTENLLPKQLGFSQIKRLAVASFGYCGRFWKPSVPSWVKKFCFLVGSIRWRKLLETRKEMSSNENVAQWNDSAGEEAFQNAKNRFWAEINGLPYDVSVPNQDIYIDEVDWNSEIDPDLLLDLDKKKNSGSW</sequence>
<dbReference type="EMBL" id="JABCRI010000013">
    <property type="protein sequence ID" value="KAF8395771.1"/>
    <property type="molecule type" value="Genomic_DNA"/>
</dbReference>
<reference evidence="1 2" key="1">
    <citation type="submission" date="2020-04" db="EMBL/GenBank/DDBJ databases">
        <title>Plant Genome Project.</title>
        <authorList>
            <person name="Zhang R.-G."/>
        </authorList>
    </citation>
    <scope>NUCLEOTIDE SEQUENCE [LARGE SCALE GENOMIC DNA]</scope>
    <source>
        <strain evidence="1">YNK0</strain>
        <tissue evidence="1">Leaf</tissue>
    </source>
</reference>
<protein>
    <submittedName>
        <fullName evidence="1">Uncharacterized protein</fullName>
    </submittedName>
</protein>
<dbReference type="PANTHER" id="PTHR34567:SF3">
    <property type="entry name" value="FK506-BINDING-LIKE PROTEIN"/>
    <property type="match status" value="1"/>
</dbReference>
<name>A0A834YZL4_TETSI</name>
<dbReference type="PANTHER" id="PTHR34567">
    <property type="entry name" value="FK506-BINDING-LIKE PROTEIN"/>
    <property type="match status" value="1"/>
</dbReference>
<accession>A0A834YZL4</accession>